<evidence type="ECO:0000256" key="1">
    <source>
        <dbReference type="SAM" id="Phobius"/>
    </source>
</evidence>
<protein>
    <submittedName>
        <fullName evidence="2">Uncharacterized protein</fullName>
    </submittedName>
</protein>
<keyword evidence="1" id="KW-0472">Membrane</keyword>
<feature type="transmembrane region" description="Helical" evidence="1">
    <location>
        <begin position="20"/>
        <end position="39"/>
    </location>
</feature>
<gene>
    <name evidence="2" type="ORF">CUNI_LOCUS20446</name>
</gene>
<proteinExistence type="predicted"/>
<evidence type="ECO:0000313" key="2">
    <source>
        <dbReference type="EMBL" id="CAG5134888.1"/>
    </source>
</evidence>
<dbReference type="Proteomes" id="UP000678393">
    <property type="component" value="Unassembled WGS sequence"/>
</dbReference>
<evidence type="ECO:0000313" key="3">
    <source>
        <dbReference type="Proteomes" id="UP000678393"/>
    </source>
</evidence>
<keyword evidence="1" id="KW-1133">Transmembrane helix</keyword>
<name>A0A8S4A3F2_9EUPU</name>
<reference evidence="2" key="1">
    <citation type="submission" date="2021-04" db="EMBL/GenBank/DDBJ databases">
        <authorList>
            <consortium name="Molecular Ecology Group"/>
        </authorList>
    </citation>
    <scope>NUCLEOTIDE SEQUENCE</scope>
</reference>
<organism evidence="2 3">
    <name type="scientific">Candidula unifasciata</name>
    <dbReference type="NCBI Taxonomy" id="100452"/>
    <lineage>
        <taxon>Eukaryota</taxon>
        <taxon>Metazoa</taxon>
        <taxon>Spiralia</taxon>
        <taxon>Lophotrochozoa</taxon>
        <taxon>Mollusca</taxon>
        <taxon>Gastropoda</taxon>
        <taxon>Heterobranchia</taxon>
        <taxon>Euthyneura</taxon>
        <taxon>Panpulmonata</taxon>
        <taxon>Eupulmonata</taxon>
        <taxon>Stylommatophora</taxon>
        <taxon>Helicina</taxon>
        <taxon>Helicoidea</taxon>
        <taxon>Geomitridae</taxon>
        <taxon>Candidula</taxon>
    </lineage>
</organism>
<keyword evidence="1" id="KW-0812">Transmembrane</keyword>
<dbReference type="EMBL" id="CAJHNH020007701">
    <property type="protein sequence ID" value="CAG5134888.1"/>
    <property type="molecule type" value="Genomic_DNA"/>
</dbReference>
<dbReference type="AlphaFoldDB" id="A0A8S4A3F2"/>
<keyword evidence="3" id="KW-1185">Reference proteome</keyword>
<sequence length="50" mass="5557">LILIAPNDAYPYQYPLWGRIIAWILSASCSVSIILVAYIQVARASGTFKE</sequence>
<comment type="caution">
    <text evidence="2">The sequence shown here is derived from an EMBL/GenBank/DDBJ whole genome shotgun (WGS) entry which is preliminary data.</text>
</comment>
<accession>A0A8S4A3F2</accession>
<feature type="non-terminal residue" evidence="2">
    <location>
        <position position="50"/>
    </location>
</feature>
<feature type="non-terminal residue" evidence="2">
    <location>
        <position position="1"/>
    </location>
</feature>